<dbReference type="AlphaFoldDB" id="A0ABD3CCV5"/>
<reference evidence="2" key="1">
    <citation type="journal article" date="2024" name="IScience">
        <title>Strigolactones Initiate the Formation of Haustorium-like Structures in Castilleja.</title>
        <authorList>
            <person name="Buerger M."/>
            <person name="Peterson D."/>
            <person name="Chory J."/>
        </authorList>
    </citation>
    <scope>NUCLEOTIDE SEQUENCE [LARGE SCALE GENOMIC DNA]</scope>
</reference>
<dbReference type="Proteomes" id="UP001632038">
    <property type="component" value="Unassembled WGS sequence"/>
</dbReference>
<dbReference type="PANTHER" id="PTHR47176">
    <property type="entry name" value="OSJNBA0020J04.13 PROTEIN"/>
    <property type="match status" value="1"/>
</dbReference>
<dbReference type="Gene3D" id="3.20.20.140">
    <property type="entry name" value="Metal-dependent hydrolases"/>
    <property type="match status" value="2"/>
</dbReference>
<dbReference type="InterPro" id="IPR001130">
    <property type="entry name" value="TatD-like"/>
</dbReference>
<evidence type="ECO:0000313" key="2">
    <source>
        <dbReference type="Proteomes" id="UP001632038"/>
    </source>
</evidence>
<sequence>MRITRIHCEVDAKGNDVNLGIYKGKVLLIINVASQCDPRILNVTPKLIKEALNVGVAHFVVNGVPERDWHLVKQLSDTYPSVIPNFGLHPWFVSGRSPDWIKTLKEFLVSNPNAAVGEIGLDKGSIGKQIDFTDQVEVFIQAAASSREGAGLILHSYGRLRWSPSFRASGLLVFWVLDDDEREQGEGDVKSVPVDRILLETDAPDARPRSVDPDESVLSSSETVYHPANIWHVLAYVAHLLEMGENEVAGNAVRVLRMRVRSWCSKNLDLQVFLV</sequence>
<gene>
    <name evidence="1" type="ORF">CASFOL_029029</name>
</gene>
<dbReference type="PANTHER" id="PTHR47176:SF1">
    <property type="entry name" value="OS04G0577500 PROTEIN"/>
    <property type="match status" value="1"/>
</dbReference>
<dbReference type="Pfam" id="PF01026">
    <property type="entry name" value="TatD_DNase"/>
    <property type="match status" value="2"/>
</dbReference>
<name>A0ABD3CCV5_9LAMI</name>
<protein>
    <recommendedName>
        <fullName evidence="3">Glutathione peroxidase</fullName>
    </recommendedName>
</protein>
<proteinExistence type="predicted"/>
<evidence type="ECO:0000313" key="1">
    <source>
        <dbReference type="EMBL" id="KAL3627666.1"/>
    </source>
</evidence>
<comment type="caution">
    <text evidence="1">The sequence shown here is derived from an EMBL/GenBank/DDBJ whole genome shotgun (WGS) entry which is preliminary data.</text>
</comment>
<organism evidence="1 2">
    <name type="scientific">Castilleja foliolosa</name>
    <dbReference type="NCBI Taxonomy" id="1961234"/>
    <lineage>
        <taxon>Eukaryota</taxon>
        <taxon>Viridiplantae</taxon>
        <taxon>Streptophyta</taxon>
        <taxon>Embryophyta</taxon>
        <taxon>Tracheophyta</taxon>
        <taxon>Spermatophyta</taxon>
        <taxon>Magnoliopsida</taxon>
        <taxon>eudicotyledons</taxon>
        <taxon>Gunneridae</taxon>
        <taxon>Pentapetalae</taxon>
        <taxon>asterids</taxon>
        <taxon>lamiids</taxon>
        <taxon>Lamiales</taxon>
        <taxon>Orobanchaceae</taxon>
        <taxon>Pedicularideae</taxon>
        <taxon>Castillejinae</taxon>
        <taxon>Castilleja</taxon>
    </lineage>
</organism>
<keyword evidence="2" id="KW-1185">Reference proteome</keyword>
<dbReference type="InterPro" id="IPR032466">
    <property type="entry name" value="Metal_Hydrolase"/>
</dbReference>
<evidence type="ECO:0008006" key="3">
    <source>
        <dbReference type="Google" id="ProtNLM"/>
    </source>
</evidence>
<dbReference type="SUPFAM" id="SSF51556">
    <property type="entry name" value="Metallo-dependent hydrolases"/>
    <property type="match status" value="1"/>
</dbReference>
<accession>A0ABD3CCV5</accession>
<dbReference type="EMBL" id="JAVIJP010000039">
    <property type="protein sequence ID" value="KAL3627666.1"/>
    <property type="molecule type" value="Genomic_DNA"/>
</dbReference>